<dbReference type="EMBL" id="SHMG01000005">
    <property type="protein sequence ID" value="TAA42386.1"/>
    <property type="molecule type" value="Genomic_DNA"/>
</dbReference>
<proteinExistence type="inferred from homology"/>
<feature type="binding site" evidence="14 15">
    <location>
        <begin position="21"/>
        <end position="23"/>
    </location>
    <ligand>
        <name>substrate</name>
    </ligand>
</feature>
<dbReference type="PROSITE" id="PS00111">
    <property type="entry name" value="PGLYCERATE_KINASE"/>
    <property type="match status" value="1"/>
</dbReference>
<dbReference type="EC" id="2.7.2.3" evidence="6 14"/>
<keyword evidence="8 14" id="KW-0963">Cytoplasm</keyword>
<feature type="binding site" evidence="14 16">
    <location>
        <begin position="345"/>
        <end position="348"/>
    </location>
    <ligand>
        <name>ATP</name>
        <dbReference type="ChEBI" id="CHEBI:30616"/>
    </ligand>
</feature>
<dbReference type="PANTHER" id="PTHR11406">
    <property type="entry name" value="PHOSPHOGLYCERATE KINASE"/>
    <property type="match status" value="1"/>
</dbReference>
<feature type="binding site" evidence="14">
    <location>
        <position position="113"/>
    </location>
    <ligand>
        <name>substrate</name>
    </ligand>
</feature>
<dbReference type="GO" id="GO:0005829">
    <property type="term" value="C:cytosol"/>
    <property type="evidence" value="ECO:0007669"/>
    <property type="project" value="TreeGrafter"/>
</dbReference>
<gene>
    <name evidence="14" type="primary">pgk</name>
    <name evidence="18" type="ORF">EA655_10125</name>
</gene>
<evidence type="ECO:0000256" key="15">
    <source>
        <dbReference type="PIRSR" id="PIRSR000724-1"/>
    </source>
</evidence>
<keyword evidence="11 14" id="KW-0418">Kinase</keyword>
<dbReference type="Pfam" id="PF00162">
    <property type="entry name" value="PGK"/>
    <property type="match status" value="1"/>
</dbReference>
<feature type="binding site" evidence="15">
    <location>
        <position position="146"/>
    </location>
    <ligand>
        <name>(2R)-3-phosphoglycerate</name>
        <dbReference type="ChEBI" id="CHEBI:58272"/>
    </ligand>
</feature>
<dbReference type="GO" id="GO:0006094">
    <property type="term" value="P:gluconeogenesis"/>
    <property type="evidence" value="ECO:0007669"/>
    <property type="project" value="TreeGrafter"/>
</dbReference>
<dbReference type="PANTHER" id="PTHR11406:SF23">
    <property type="entry name" value="PHOSPHOGLYCERATE KINASE 1, CHLOROPLASTIC-RELATED"/>
    <property type="match status" value="1"/>
</dbReference>
<evidence type="ECO:0000256" key="3">
    <source>
        <dbReference type="ARBA" id="ARBA00004838"/>
    </source>
</evidence>
<dbReference type="FunFam" id="3.40.50.1260:FF:000001">
    <property type="entry name" value="Phosphoglycerate kinase"/>
    <property type="match status" value="1"/>
</dbReference>
<comment type="caution">
    <text evidence="18">The sequence shown here is derived from an EMBL/GenBank/DDBJ whole genome shotgun (WGS) entry which is preliminary data.</text>
</comment>
<evidence type="ECO:0000313" key="18">
    <source>
        <dbReference type="EMBL" id="TAA42386.1"/>
    </source>
</evidence>
<feature type="binding site" evidence="15">
    <location>
        <position position="36"/>
    </location>
    <ligand>
        <name>(2R)-3-phosphoglycerate</name>
        <dbReference type="ChEBI" id="CHEBI:58272"/>
    </ligand>
</feature>
<keyword evidence="9 14" id="KW-0808">Transferase</keyword>
<dbReference type="GO" id="GO:0004618">
    <property type="term" value="F:phosphoglycerate kinase activity"/>
    <property type="evidence" value="ECO:0007669"/>
    <property type="project" value="UniProtKB-UniRule"/>
</dbReference>
<feature type="binding site" evidence="14 16">
    <location>
        <position position="197"/>
    </location>
    <ligand>
        <name>ATP</name>
        <dbReference type="ChEBI" id="CHEBI:30616"/>
    </ligand>
</feature>
<evidence type="ECO:0000256" key="16">
    <source>
        <dbReference type="PIRSR" id="PIRSR000724-2"/>
    </source>
</evidence>
<accession>A0A4Q8M420</accession>
<evidence type="ECO:0000256" key="7">
    <source>
        <dbReference type="ARBA" id="ARBA00016471"/>
    </source>
</evidence>
<dbReference type="SUPFAM" id="SSF53748">
    <property type="entry name" value="Phosphoglycerate kinase"/>
    <property type="match status" value="1"/>
</dbReference>
<dbReference type="PRINTS" id="PR00477">
    <property type="entry name" value="PHGLYCKINASE"/>
</dbReference>
<feature type="binding site" evidence="14 15">
    <location>
        <begin position="59"/>
        <end position="62"/>
    </location>
    <ligand>
        <name>substrate</name>
    </ligand>
</feature>
<evidence type="ECO:0000256" key="2">
    <source>
        <dbReference type="ARBA" id="ARBA00004496"/>
    </source>
</evidence>
<comment type="subcellular location">
    <subcellularLocation>
        <location evidence="2 14">Cytoplasm</location>
    </subcellularLocation>
</comment>
<dbReference type="HAMAP" id="MF_00145">
    <property type="entry name" value="Phosphoglyc_kinase"/>
    <property type="match status" value="1"/>
</dbReference>
<dbReference type="InterPro" id="IPR036043">
    <property type="entry name" value="Phosphoglycerate_kinase_sf"/>
</dbReference>
<dbReference type="GO" id="GO:0006096">
    <property type="term" value="P:glycolytic process"/>
    <property type="evidence" value="ECO:0007669"/>
    <property type="project" value="UniProtKB-UniRule"/>
</dbReference>
<evidence type="ECO:0000256" key="17">
    <source>
        <dbReference type="RuleBase" id="RU000532"/>
    </source>
</evidence>
<keyword evidence="10 14" id="KW-0547">Nucleotide-binding</keyword>
<feature type="binding site" evidence="14 16">
    <location>
        <position position="319"/>
    </location>
    <ligand>
        <name>ATP</name>
        <dbReference type="ChEBI" id="CHEBI:30616"/>
    </ligand>
</feature>
<feature type="binding site" evidence="15">
    <location>
        <position position="113"/>
    </location>
    <ligand>
        <name>(2R)-3-phosphoglycerate</name>
        <dbReference type="ChEBI" id="CHEBI:58272"/>
    </ligand>
</feature>
<dbReference type="Gene3D" id="3.40.50.1260">
    <property type="entry name" value="Phosphoglycerate kinase, N-terminal domain"/>
    <property type="match status" value="2"/>
</dbReference>
<keyword evidence="13 14" id="KW-0324">Glycolysis</keyword>
<dbReference type="AlphaFoldDB" id="A0A4Q8M420"/>
<dbReference type="UniPathway" id="UPA00109">
    <property type="reaction ID" value="UER00185"/>
</dbReference>
<evidence type="ECO:0000256" key="5">
    <source>
        <dbReference type="ARBA" id="ARBA00011245"/>
    </source>
</evidence>
<organism evidence="18 19">
    <name type="scientific">Pseudoxanthomonas winnipegensis</name>
    <dbReference type="NCBI Taxonomy" id="2480810"/>
    <lineage>
        <taxon>Bacteria</taxon>
        <taxon>Pseudomonadati</taxon>
        <taxon>Pseudomonadota</taxon>
        <taxon>Gammaproteobacteria</taxon>
        <taxon>Lysobacterales</taxon>
        <taxon>Lysobacteraceae</taxon>
        <taxon>Pseudoxanthomonas</taxon>
    </lineage>
</organism>
<sequence>MTIVRMSDLDLSGKRVLIRQDLNVPIENGQITSEQRITASVPTLKAALEQGAAVMVTSHLGRPKEGAWSEEDSLAPVAERLTALLGTKVELVRDWVDGVDVKPGQIVLLENCRMNVGEAKDDETLAKKYAALCDVFVMDAFGTAHRAQASTHGVIKYAPIAAGGPLLMAELDALGKALDNPAKPLLAIVAGSKVSTKLELLSNLVGKVDQLIVGGGIANTFIAAAGYSVGKSLCEPDLIGTAQQIVADAKARGAEIPLPTDVVVAKQFLPDAPATVKRVDAVEADDLILDIGPDTAQAYAALIAKAGTVVWNGPVGVFEFDAFGKGTQTLALAIAASPAFSIAGGGDTLAAVDKYGIAKDVSYISTGGGAFLEFLEGKTLPAVAALEARGS</sequence>
<dbReference type="FunFam" id="3.40.50.1260:FF:000002">
    <property type="entry name" value="Phosphoglycerate kinase"/>
    <property type="match status" value="1"/>
</dbReference>
<evidence type="ECO:0000256" key="14">
    <source>
        <dbReference type="HAMAP-Rule" id="MF_00145"/>
    </source>
</evidence>
<dbReference type="GO" id="GO:0043531">
    <property type="term" value="F:ADP binding"/>
    <property type="evidence" value="ECO:0007669"/>
    <property type="project" value="TreeGrafter"/>
</dbReference>
<evidence type="ECO:0000313" key="19">
    <source>
        <dbReference type="Proteomes" id="UP000294164"/>
    </source>
</evidence>
<evidence type="ECO:0000256" key="8">
    <source>
        <dbReference type="ARBA" id="ARBA00022490"/>
    </source>
</evidence>
<dbReference type="InterPro" id="IPR001576">
    <property type="entry name" value="Phosphoglycerate_kinase"/>
</dbReference>
<evidence type="ECO:0000256" key="4">
    <source>
        <dbReference type="ARBA" id="ARBA00008982"/>
    </source>
</evidence>
<dbReference type="InterPro" id="IPR015911">
    <property type="entry name" value="Phosphoglycerate_kinase_CS"/>
</dbReference>
<evidence type="ECO:0000256" key="12">
    <source>
        <dbReference type="ARBA" id="ARBA00022840"/>
    </source>
</evidence>
<reference evidence="18 19" key="1">
    <citation type="submission" date="2019-02" db="EMBL/GenBank/DDBJ databases">
        <title>WGS of Pseudoxanthomonas species novum from clinical isolates.</title>
        <authorList>
            <person name="Bernier A.-M."/>
            <person name="Bernard K."/>
            <person name="Vachon A."/>
        </authorList>
    </citation>
    <scope>NUCLEOTIDE SEQUENCE [LARGE SCALE GENOMIC DNA]</scope>
    <source>
        <strain evidence="18 19">NML130969</strain>
    </source>
</reference>
<comment type="caution">
    <text evidence="14">Lacks conserved residue(s) required for the propagation of feature annotation.</text>
</comment>
<comment type="catalytic activity">
    <reaction evidence="1 14 17">
        <text>(2R)-3-phosphoglycerate + ATP = (2R)-3-phospho-glyceroyl phosphate + ADP</text>
        <dbReference type="Rhea" id="RHEA:14801"/>
        <dbReference type="ChEBI" id="CHEBI:30616"/>
        <dbReference type="ChEBI" id="CHEBI:57604"/>
        <dbReference type="ChEBI" id="CHEBI:58272"/>
        <dbReference type="ChEBI" id="CHEBI:456216"/>
        <dbReference type="EC" id="2.7.2.3"/>
    </reaction>
</comment>
<dbReference type="InterPro" id="IPR015824">
    <property type="entry name" value="Phosphoglycerate_kinase_N"/>
</dbReference>
<dbReference type="GO" id="GO:0005524">
    <property type="term" value="F:ATP binding"/>
    <property type="evidence" value="ECO:0007669"/>
    <property type="project" value="UniProtKB-KW"/>
</dbReference>
<protein>
    <recommendedName>
        <fullName evidence="7 14">Phosphoglycerate kinase</fullName>
        <ecNumber evidence="6 14">2.7.2.3</ecNumber>
    </recommendedName>
</protein>
<keyword evidence="12 14" id="KW-0067">ATP-binding</keyword>
<feature type="binding site" evidence="14">
    <location>
        <position position="36"/>
    </location>
    <ligand>
        <name>substrate</name>
    </ligand>
</feature>
<feature type="binding site" evidence="14">
    <location>
        <position position="146"/>
    </location>
    <ligand>
        <name>substrate</name>
    </ligand>
</feature>
<evidence type="ECO:0000256" key="10">
    <source>
        <dbReference type="ARBA" id="ARBA00022741"/>
    </source>
</evidence>
<evidence type="ECO:0000256" key="9">
    <source>
        <dbReference type="ARBA" id="ARBA00022679"/>
    </source>
</evidence>
<evidence type="ECO:0000256" key="13">
    <source>
        <dbReference type="ARBA" id="ARBA00023152"/>
    </source>
</evidence>
<comment type="pathway">
    <text evidence="3 14">Carbohydrate degradation; glycolysis; pyruvate from D-glyceraldehyde 3-phosphate: step 2/5.</text>
</comment>
<name>A0A4Q8M420_9GAMM</name>
<comment type="similarity">
    <text evidence="4 14 17">Belongs to the phosphoglycerate kinase family.</text>
</comment>
<dbReference type="OrthoDB" id="9808460at2"/>
<comment type="subunit">
    <text evidence="5 14">Monomer.</text>
</comment>
<evidence type="ECO:0000256" key="11">
    <source>
        <dbReference type="ARBA" id="ARBA00022777"/>
    </source>
</evidence>
<dbReference type="RefSeq" id="WP_130534390.1">
    <property type="nucleotide sequence ID" value="NZ_SHMG01000005.1"/>
</dbReference>
<dbReference type="PIRSF" id="PIRSF000724">
    <property type="entry name" value="Pgk"/>
    <property type="match status" value="1"/>
</dbReference>
<dbReference type="Proteomes" id="UP000294164">
    <property type="component" value="Unassembled WGS sequence"/>
</dbReference>
<evidence type="ECO:0000256" key="1">
    <source>
        <dbReference type="ARBA" id="ARBA00000642"/>
    </source>
</evidence>
<evidence type="ECO:0000256" key="6">
    <source>
        <dbReference type="ARBA" id="ARBA00013061"/>
    </source>
</evidence>